<proteinExistence type="predicted"/>
<dbReference type="InParanoid" id="F6HPQ7"/>
<dbReference type="AlphaFoldDB" id="F6HPQ7"/>
<gene>
    <name evidence="1" type="ordered locus">VIT_01s0026g02560</name>
</gene>
<evidence type="ECO:0000313" key="1">
    <source>
        <dbReference type="EMBL" id="CCB56538.1"/>
    </source>
</evidence>
<dbReference type="Proteomes" id="UP000009183">
    <property type="component" value="Chromosome 1"/>
</dbReference>
<accession>F6HPQ7</accession>
<name>F6HPQ7_VITVI</name>
<sequence length="19" mass="2118">MEVKGLQKPGNGRKYDGIK</sequence>
<reference evidence="2" key="1">
    <citation type="journal article" date="2007" name="Nature">
        <title>The grapevine genome sequence suggests ancestral hexaploidization in major angiosperm phyla.</title>
        <authorList>
            <consortium name="The French-Italian Public Consortium for Grapevine Genome Characterization."/>
            <person name="Jaillon O."/>
            <person name="Aury J.-M."/>
            <person name="Noel B."/>
            <person name="Policriti A."/>
            <person name="Clepet C."/>
            <person name="Casagrande A."/>
            <person name="Choisne N."/>
            <person name="Aubourg S."/>
            <person name="Vitulo N."/>
            <person name="Jubin C."/>
            <person name="Vezzi A."/>
            <person name="Legeai F."/>
            <person name="Hugueney P."/>
            <person name="Dasilva C."/>
            <person name="Horner D."/>
            <person name="Mica E."/>
            <person name="Jublot D."/>
            <person name="Poulain J."/>
            <person name="Bruyere C."/>
            <person name="Billault A."/>
            <person name="Segurens B."/>
            <person name="Gouyvenoux M."/>
            <person name="Ugarte E."/>
            <person name="Cattonaro F."/>
            <person name="Anthouard V."/>
            <person name="Vico V."/>
            <person name="Del Fabbro C."/>
            <person name="Alaux M."/>
            <person name="Di Gaspero G."/>
            <person name="Dumas V."/>
            <person name="Felice N."/>
            <person name="Paillard S."/>
            <person name="Juman I."/>
            <person name="Moroldo M."/>
            <person name="Scalabrin S."/>
            <person name="Canaguier A."/>
            <person name="Le Clainche I."/>
            <person name="Malacrida G."/>
            <person name="Durand E."/>
            <person name="Pesole G."/>
            <person name="Laucou V."/>
            <person name="Chatelet P."/>
            <person name="Merdinoglu D."/>
            <person name="Delledonne M."/>
            <person name="Pezzotti M."/>
            <person name="Lecharny A."/>
            <person name="Scarpelli C."/>
            <person name="Artiguenave F."/>
            <person name="Pe M.E."/>
            <person name="Valle G."/>
            <person name="Morgante M."/>
            <person name="Caboche M."/>
            <person name="Adam-Blondon A.-F."/>
            <person name="Weissenbach J."/>
            <person name="Quetier F."/>
            <person name="Wincker P."/>
        </authorList>
    </citation>
    <scope>NUCLEOTIDE SEQUENCE [LARGE SCALE GENOMIC DNA]</scope>
    <source>
        <strain evidence="2">cv. Pinot noir / PN40024</strain>
    </source>
</reference>
<dbReference type="EMBL" id="FN596002">
    <property type="protein sequence ID" value="CCB56538.1"/>
    <property type="molecule type" value="Genomic_DNA"/>
</dbReference>
<organism evidence="1 2">
    <name type="scientific">Vitis vinifera</name>
    <name type="common">Grape</name>
    <dbReference type="NCBI Taxonomy" id="29760"/>
    <lineage>
        <taxon>Eukaryota</taxon>
        <taxon>Viridiplantae</taxon>
        <taxon>Streptophyta</taxon>
        <taxon>Embryophyta</taxon>
        <taxon>Tracheophyta</taxon>
        <taxon>Spermatophyta</taxon>
        <taxon>Magnoliopsida</taxon>
        <taxon>eudicotyledons</taxon>
        <taxon>Gunneridae</taxon>
        <taxon>Pentapetalae</taxon>
        <taxon>rosids</taxon>
        <taxon>Vitales</taxon>
        <taxon>Vitaceae</taxon>
        <taxon>Viteae</taxon>
        <taxon>Vitis</taxon>
    </lineage>
</organism>
<keyword evidence="2" id="KW-1185">Reference proteome</keyword>
<evidence type="ECO:0000313" key="2">
    <source>
        <dbReference type="Proteomes" id="UP000009183"/>
    </source>
</evidence>
<dbReference type="HOGENOM" id="CLU_3430158_0_0_1"/>
<protein>
    <submittedName>
        <fullName evidence="1">Uncharacterized protein</fullName>
    </submittedName>
</protein>